<evidence type="ECO:0000313" key="1">
    <source>
        <dbReference type="EMBL" id="CAG2225588.1"/>
    </source>
</evidence>
<reference evidence="1" key="1">
    <citation type="submission" date="2021-03" db="EMBL/GenBank/DDBJ databases">
        <authorList>
            <person name="Bekaert M."/>
        </authorList>
    </citation>
    <scope>NUCLEOTIDE SEQUENCE</scope>
</reference>
<sequence>MICLMDGRVIVVEWGGKVKTLTSNGKLEKQLPLSGQAYCVTQINQNTIAITYPNEKAIKIFNMENETVTKVITLDKQCFGLFFSNNSLVAGLSSDEIRIIDLEGNTLKSIQVKSKSQLYHLVYCNDRVIYSDCIGNAVYCVDESGKQIWQYKQDLSRPMGLCTDTYGNIIVADYLIE</sequence>
<dbReference type="InterPro" id="IPR011042">
    <property type="entry name" value="6-blade_b-propeller_TolB-like"/>
</dbReference>
<evidence type="ECO:0000313" key="2">
    <source>
        <dbReference type="Proteomes" id="UP000683360"/>
    </source>
</evidence>
<proteinExistence type="predicted"/>
<dbReference type="SUPFAM" id="SSF101898">
    <property type="entry name" value="NHL repeat"/>
    <property type="match status" value="1"/>
</dbReference>
<dbReference type="Proteomes" id="UP000683360">
    <property type="component" value="Unassembled WGS sequence"/>
</dbReference>
<comment type="caution">
    <text evidence="1">The sequence shown here is derived from an EMBL/GenBank/DDBJ whole genome shotgun (WGS) entry which is preliminary data.</text>
</comment>
<accession>A0A8S3T1A5</accession>
<protein>
    <submittedName>
        <fullName evidence="1">Uncharacterized protein</fullName>
    </submittedName>
</protein>
<dbReference type="AlphaFoldDB" id="A0A8S3T1A5"/>
<dbReference type="EMBL" id="CAJPWZ010001853">
    <property type="protein sequence ID" value="CAG2225588.1"/>
    <property type="molecule type" value="Genomic_DNA"/>
</dbReference>
<dbReference type="OrthoDB" id="6046813at2759"/>
<gene>
    <name evidence="1" type="ORF">MEDL_38717</name>
</gene>
<name>A0A8S3T1A5_MYTED</name>
<dbReference type="Gene3D" id="2.120.10.30">
    <property type="entry name" value="TolB, C-terminal domain"/>
    <property type="match status" value="1"/>
</dbReference>
<keyword evidence="2" id="KW-1185">Reference proteome</keyword>
<organism evidence="1 2">
    <name type="scientific">Mytilus edulis</name>
    <name type="common">Blue mussel</name>
    <dbReference type="NCBI Taxonomy" id="6550"/>
    <lineage>
        <taxon>Eukaryota</taxon>
        <taxon>Metazoa</taxon>
        <taxon>Spiralia</taxon>
        <taxon>Lophotrochozoa</taxon>
        <taxon>Mollusca</taxon>
        <taxon>Bivalvia</taxon>
        <taxon>Autobranchia</taxon>
        <taxon>Pteriomorphia</taxon>
        <taxon>Mytilida</taxon>
        <taxon>Mytiloidea</taxon>
        <taxon>Mytilidae</taxon>
        <taxon>Mytilinae</taxon>
        <taxon>Mytilus</taxon>
    </lineage>
</organism>